<reference evidence="11" key="1">
    <citation type="submission" date="2014-05" db="EMBL/GenBank/DDBJ databases">
        <authorList>
            <person name="Chronopoulou M."/>
        </authorList>
    </citation>
    <scope>NUCLEOTIDE SEQUENCE</scope>
    <source>
        <tissue evidence="11">Whole organism</tissue>
    </source>
</reference>
<keyword evidence="8 10" id="KW-0333">Golgi apparatus</keyword>
<evidence type="ECO:0000256" key="9">
    <source>
        <dbReference type="ARBA" id="ARBA00023136"/>
    </source>
</evidence>
<keyword evidence="3 10" id="KW-0328">Glycosyltransferase</keyword>
<evidence type="ECO:0000256" key="4">
    <source>
        <dbReference type="ARBA" id="ARBA00022679"/>
    </source>
</evidence>
<dbReference type="InterPro" id="IPR002659">
    <property type="entry name" value="Glyco_trans_31"/>
</dbReference>
<keyword evidence="4" id="KW-0808">Transferase</keyword>
<evidence type="ECO:0000256" key="3">
    <source>
        <dbReference type="ARBA" id="ARBA00022676"/>
    </source>
</evidence>
<accession>A0A0K2TAN9</accession>
<dbReference type="EMBL" id="HACA01005276">
    <property type="protein sequence ID" value="CDW22637.1"/>
    <property type="molecule type" value="Transcribed_RNA"/>
</dbReference>
<evidence type="ECO:0000313" key="11">
    <source>
        <dbReference type="EMBL" id="CDW22637.1"/>
    </source>
</evidence>
<dbReference type="GO" id="GO:0000139">
    <property type="term" value="C:Golgi membrane"/>
    <property type="evidence" value="ECO:0007669"/>
    <property type="project" value="UniProtKB-SubCell"/>
</dbReference>
<dbReference type="PANTHER" id="PTHR11214:SF314">
    <property type="entry name" value="HEXOSYLTRANSFERASE"/>
    <property type="match status" value="1"/>
</dbReference>
<keyword evidence="9" id="KW-0472">Membrane</keyword>
<evidence type="ECO:0000256" key="5">
    <source>
        <dbReference type="ARBA" id="ARBA00022692"/>
    </source>
</evidence>
<dbReference type="PANTHER" id="PTHR11214">
    <property type="entry name" value="BETA-1,3-N-ACETYLGLUCOSAMINYLTRANSFERASE"/>
    <property type="match status" value="1"/>
</dbReference>
<evidence type="ECO:0000256" key="6">
    <source>
        <dbReference type="ARBA" id="ARBA00022968"/>
    </source>
</evidence>
<keyword evidence="6" id="KW-0735">Signal-anchor</keyword>
<keyword evidence="5" id="KW-0812">Transmembrane</keyword>
<dbReference type="Pfam" id="PF01762">
    <property type="entry name" value="Galactosyl_T"/>
    <property type="match status" value="1"/>
</dbReference>
<evidence type="ECO:0000256" key="8">
    <source>
        <dbReference type="ARBA" id="ARBA00023034"/>
    </source>
</evidence>
<name>A0A0K2TAN9_LEPSM</name>
<dbReference type="OrthoDB" id="5512589at2759"/>
<proteinExistence type="inferred from homology"/>
<dbReference type="GO" id="GO:0006493">
    <property type="term" value="P:protein O-linked glycosylation"/>
    <property type="evidence" value="ECO:0007669"/>
    <property type="project" value="TreeGrafter"/>
</dbReference>
<comment type="subcellular location">
    <subcellularLocation>
        <location evidence="1 10">Golgi apparatus membrane</location>
        <topology evidence="1 10">Single-pass type II membrane protein</topology>
    </subcellularLocation>
</comment>
<evidence type="ECO:0000256" key="1">
    <source>
        <dbReference type="ARBA" id="ARBA00004323"/>
    </source>
</evidence>
<comment type="similarity">
    <text evidence="2 10">Belongs to the glycosyltransferase 31 family.</text>
</comment>
<protein>
    <recommendedName>
        <fullName evidence="10">Hexosyltransferase</fullName>
        <ecNumber evidence="10">2.4.1.-</ecNumber>
    </recommendedName>
</protein>
<dbReference type="AlphaFoldDB" id="A0A0K2TAN9"/>
<dbReference type="GO" id="GO:0016758">
    <property type="term" value="F:hexosyltransferase activity"/>
    <property type="evidence" value="ECO:0007669"/>
    <property type="project" value="InterPro"/>
</dbReference>
<sequence length="333" mass="38515">MFEGSITMDSSLKSSACDKKTRRLFQSLPKTDFKFNYTNSSTYTGPIVDGWPPNISRVLEDYVPRKSDFFTILPREIDPIATELLILVKMQVDGYEKRENIRGSWGKHLTKLSPHSRTVFILGNNKDWTNSKELQNEINIHGDILQGSFVDSYYNLTLKTVSAFKFVVETIKWIHRPKIIITIDDDVFLNMPLLLKELNDLNYQCNGPYLLGGLQNGVLPRRNPKSAKKSSKWGVPSYIFADKIYPPYIEGMMSIMSFETVQCLFEESYNLPVFHLEDVFMTGFSAKRCGIEPRQQKGLLTWNIPLQSFDVNYHVAFHIIEYSKEMYNEIEKN</sequence>
<dbReference type="EC" id="2.4.1.-" evidence="10"/>
<evidence type="ECO:0000256" key="7">
    <source>
        <dbReference type="ARBA" id="ARBA00022989"/>
    </source>
</evidence>
<evidence type="ECO:0000256" key="10">
    <source>
        <dbReference type="RuleBase" id="RU363063"/>
    </source>
</evidence>
<evidence type="ECO:0000256" key="2">
    <source>
        <dbReference type="ARBA" id="ARBA00008661"/>
    </source>
</evidence>
<keyword evidence="7" id="KW-1133">Transmembrane helix</keyword>
<dbReference type="Gene3D" id="3.90.550.50">
    <property type="match status" value="1"/>
</dbReference>
<organism evidence="11">
    <name type="scientific">Lepeophtheirus salmonis</name>
    <name type="common">Salmon louse</name>
    <name type="synonym">Caligus salmonis</name>
    <dbReference type="NCBI Taxonomy" id="72036"/>
    <lineage>
        <taxon>Eukaryota</taxon>
        <taxon>Metazoa</taxon>
        <taxon>Ecdysozoa</taxon>
        <taxon>Arthropoda</taxon>
        <taxon>Crustacea</taxon>
        <taxon>Multicrustacea</taxon>
        <taxon>Hexanauplia</taxon>
        <taxon>Copepoda</taxon>
        <taxon>Siphonostomatoida</taxon>
        <taxon>Caligidae</taxon>
        <taxon>Lepeophtheirus</taxon>
    </lineage>
</organism>
<feature type="non-terminal residue" evidence="11">
    <location>
        <position position="333"/>
    </location>
</feature>